<sequence>MSKSLHDSIEVIESGYEFLLAYAAQGRESDQGPGGSEVRTTLTGMSEAAASISASLRNNESDFGAVVVDDARKAGAAIALVLAQEKISSELIDNLNASIHLRALLTDLFLLSETTT</sequence>
<accession>A0A7D9H8R9</accession>
<protein>
    <submittedName>
        <fullName evidence="1">Uncharacterized protein</fullName>
    </submittedName>
</protein>
<reference evidence="1" key="1">
    <citation type="submission" date="2019-07" db="EMBL/GenBank/DDBJ databases">
        <authorList>
            <person name="Weber M."/>
            <person name="Kostadinov I."/>
            <person name="Kostadinov D I."/>
        </authorList>
    </citation>
    <scope>NUCLEOTIDE SEQUENCE</scope>
    <source>
        <strain evidence="1">Gfbio:sag-sample-m06:053724c1-46a9-4a36-b237-ea2bf867836b</strain>
    </source>
</reference>
<evidence type="ECO:0000313" key="1">
    <source>
        <dbReference type="EMBL" id="VUX55938.1"/>
    </source>
</evidence>
<dbReference type="EMBL" id="LR633967">
    <property type="protein sequence ID" value="VUX55938.1"/>
    <property type="molecule type" value="Genomic_DNA"/>
</dbReference>
<organism evidence="1">
    <name type="scientific">uncultured Woeseiaceae bacterium</name>
    <dbReference type="NCBI Taxonomy" id="1983305"/>
    <lineage>
        <taxon>Bacteria</taxon>
        <taxon>Pseudomonadati</taxon>
        <taxon>Pseudomonadota</taxon>
        <taxon>Gammaproteobacteria</taxon>
        <taxon>Woeseiales</taxon>
        <taxon>Woeseiaceae</taxon>
        <taxon>environmental samples</taxon>
    </lineage>
</organism>
<proteinExistence type="predicted"/>
<name>A0A7D9H8R9_9GAMM</name>
<dbReference type="AlphaFoldDB" id="A0A7D9H8R9"/>
<gene>
    <name evidence="1" type="ORF">JTBM06_V1_180002</name>
</gene>